<gene>
    <name evidence="1" type="ORF">LCGC14_1634450</name>
</gene>
<accession>A0A0F9I204</accession>
<dbReference type="AlphaFoldDB" id="A0A0F9I204"/>
<protein>
    <submittedName>
        <fullName evidence="1">Uncharacterized protein</fullName>
    </submittedName>
</protein>
<comment type="caution">
    <text evidence="1">The sequence shown here is derived from an EMBL/GenBank/DDBJ whole genome shotgun (WGS) entry which is preliminary data.</text>
</comment>
<evidence type="ECO:0000313" key="1">
    <source>
        <dbReference type="EMBL" id="KKM21537.1"/>
    </source>
</evidence>
<organism evidence="1">
    <name type="scientific">marine sediment metagenome</name>
    <dbReference type="NCBI Taxonomy" id="412755"/>
    <lineage>
        <taxon>unclassified sequences</taxon>
        <taxon>metagenomes</taxon>
        <taxon>ecological metagenomes</taxon>
    </lineage>
</organism>
<dbReference type="EMBL" id="LAZR01013528">
    <property type="protein sequence ID" value="KKM21537.1"/>
    <property type="molecule type" value="Genomic_DNA"/>
</dbReference>
<sequence>MKLKFKNFFAINCIPNMGVQYFKISDVPFKIGDYVKFTPAGKRHFDEIPDAISCITGMKYNKVPGVGNNNVIIMIDTHNETLCCSWVVPLNSGRKLL</sequence>
<proteinExistence type="predicted"/>
<name>A0A0F9I204_9ZZZZ</name>
<reference evidence="1" key="1">
    <citation type="journal article" date="2015" name="Nature">
        <title>Complex archaea that bridge the gap between prokaryotes and eukaryotes.</title>
        <authorList>
            <person name="Spang A."/>
            <person name="Saw J.H."/>
            <person name="Jorgensen S.L."/>
            <person name="Zaremba-Niedzwiedzka K."/>
            <person name="Martijn J."/>
            <person name="Lind A.E."/>
            <person name="van Eijk R."/>
            <person name="Schleper C."/>
            <person name="Guy L."/>
            <person name="Ettema T.J."/>
        </authorList>
    </citation>
    <scope>NUCLEOTIDE SEQUENCE</scope>
</reference>